<dbReference type="Proteomes" id="UP000315783">
    <property type="component" value="Unassembled WGS sequence"/>
</dbReference>
<keyword evidence="2" id="KW-1185">Reference proteome</keyword>
<protein>
    <submittedName>
        <fullName evidence="1">Uncharacterized protein</fullName>
    </submittedName>
</protein>
<organism evidence="1 2">
    <name type="scientific">Cordyceps javanica</name>
    <dbReference type="NCBI Taxonomy" id="43265"/>
    <lineage>
        <taxon>Eukaryota</taxon>
        <taxon>Fungi</taxon>
        <taxon>Dikarya</taxon>
        <taxon>Ascomycota</taxon>
        <taxon>Pezizomycotina</taxon>
        <taxon>Sordariomycetes</taxon>
        <taxon>Hypocreomycetidae</taxon>
        <taxon>Hypocreales</taxon>
        <taxon>Cordycipitaceae</taxon>
        <taxon>Cordyceps</taxon>
    </lineage>
</organism>
<evidence type="ECO:0000313" key="1">
    <source>
        <dbReference type="EMBL" id="TQV99822.1"/>
    </source>
</evidence>
<dbReference type="AlphaFoldDB" id="A0A545W946"/>
<evidence type="ECO:0000313" key="2">
    <source>
        <dbReference type="Proteomes" id="UP000315783"/>
    </source>
</evidence>
<comment type="caution">
    <text evidence="1">The sequence shown here is derived from an EMBL/GenBank/DDBJ whole genome shotgun (WGS) entry which is preliminary data.</text>
</comment>
<sequence length="87" mass="9684">MSKKAGPAVSALNPPRLCITEMYYHRLRCLPPSYCICLRRAGLKCELFLFRNCSRLASTPMASKQGNPRSIACFWTAPALAASLDYN</sequence>
<proteinExistence type="predicted"/>
<name>A0A545W946_9HYPO</name>
<gene>
    <name evidence="1" type="ORF">IF1G_02037</name>
</gene>
<dbReference type="EMBL" id="SPUK01000002">
    <property type="protein sequence ID" value="TQV99822.1"/>
    <property type="molecule type" value="Genomic_DNA"/>
</dbReference>
<accession>A0A545W946</accession>
<reference evidence="1 2" key="1">
    <citation type="journal article" date="2019" name="Appl. Microbiol. Biotechnol.">
        <title>Genome sequence of Isaria javanica and comparative genome analysis insights into family S53 peptidase evolution in fungal entomopathogens.</title>
        <authorList>
            <person name="Lin R."/>
            <person name="Zhang X."/>
            <person name="Xin B."/>
            <person name="Zou M."/>
            <person name="Gao Y."/>
            <person name="Qin F."/>
            <person name="Hu Q."/>
            <person name="Xie B."/>
            <person name="Cheng X."/>
        </authorList>
    </citation>
    <scope>NUCLEOTIDE SEQUENCE [LARGE SCALE GENOMIC DNA]</scope>
    <source>
        <strain evidence="1 2">IJ1G</strain>
    </source>
</reference>